<proteinExistence type="predicted"/>
<dbReference type="OrthoDB" id="40427at10239"/>
<keyword evidence="2" id="KW-1185">Reference proteome</keyword>
<sequence>MTLPKNGRKLTENEEKSMKIALKEAGIRAIHPERMEALADYLVEKVKKQNK</sequence>
<dbReference type="GeneID" id="15011128"/>
<organism evidence="1 2">
    <name type="scientific">Synechococcus phage S-SKS1</name>
    <dbReference type="NCBI Taxonomy" id="754042"/>
    <lineage>
        <taxon>Viruses</taxon>
        <taxon>Duplodnaviria</taxon>
        <taxon>Heunggongvirae</taxon>
        <taxon>Uroviricota</taxon>
        <taxon>Caudoviricetes</taxon>
        <taxon>Llyrvirus</taxon>
        <taxon>Llyrvirus SSKS1</taxon>
    </lineage>
</organism>
<dbReference type="Proteomes" id="UP000201252">
    <property type="component" value="Segment"/>
</dbReference>
<dbReference type="EMBL" id="HQ633071">
    <property type="protein sequence ID" value="AGH31723.1"/>
    <property type="molecule type" value="Genomic_DNA"/>
</dbReference>
<protein>
    <submittedName>
        <fullName evidence="1">Uncharacterized protein</fullName>
    </submittedName>
</protein>
<dbReference type="KEGG" id="vg:15011128"/>
<evidence type="ECO:0000313" key="1">
    <source>
        <dbReference type="EMBL" id="AGH31723.1"/>
    </source>
</evidence>
<accession>M4QS55</accession>
<dbReference type="RefSeq" id="YP_007674575.1">
    <property type="nucleotide sequence ID" value="NC_020851.1"/>
</dbReference>
<gene>
    <name evidence="1" type="ORF">SWZG_00217</name>
</gene>
<name>M4QS55_9CAUD</name>
<evidence type="ECO:0000313" key="2">
    <source>
        <dbReference type="Proteomes" id="UP000201252"/>
    </source>
</evidence>
<reference evidence="1 2" key="1">
    <citation type="submission" date="2010-10" db="EMBL/GenBank/DDBJ databases">
        <title>The Genome Sequence of Synechococcus phage S-SKS1.</title>
        <authorList>
            <consortium name="The Broad Institute Genome Sequencing Platform"/>
            <person name="Henn M.R."/>
            <person name="Clokie M."/>
            <person name="Levin J."/>
            <person name="Malboeuf C."/>
            <person name="Casali M."/>
            <person name="Russ C."/>
            <person name="Lennon N."/>
            <person name="Chapman S.B."/>
            <person name="Erlich R."/>
            <person name="Young S.K."/>
            <person name="Yandava C."/>
            <person name="Zeng Q."/>
            <person name="Alvarado L."/>
            <person name="Anderson S."/>
            <person name="Berlin A."/>
            <person name="Chen Z."/>
            <person name="Freedman E."/>
            <person name="Gellesch M."/>
            <person name="Goldberg J."/>
            <person name="Green L."/>
            <person name="Griggs A."/>
            <person name="Gujja S."/>
            <person name="Heilman E.R."/>
            <person name="Heiman D."/>
            <person name="Hollinger A."/>
            <person name="Howarth C."/>
            <person name="Larson L."/>
            <person name="Mehta T."/>
            <person name="Pearson M."/>
            <person name="Roberts A."/>
            <person name="Ryan E."/>
            <person name="Saif S."/>
            <person name="Shea T."/>
            <person name="Shenoy N."/>
            <person name="Sisk P."/>
            <person name="Stolte C."/>
            <person name="Sykes S."/>
            <person name="White J."/>
            <person name="Haas B."/>
            <person name="Nusbaum C."/>
            <person name="Birren B."/>
        </authorList>
    </citation>
    <scope>NUCLEOTIDE SEQUENCE [LARGE SCALE GENOMIC DNA]</scope>
</reference>